<evidence type="ECO:0000256" key="1">
    <source>
        <dbReference type="SAM" id="MobiDB-lite"/>
    </source>
</evidence>
<accession>A0A8H6LVV7</accession>
<organism evidence="2 3">
    <name type="scientific">Ephemerocybe angulata</name>
    <dbReference type="NCBI Taxonomy" id="980116"/>
    <lineage>
        <taxon>Eukaryota</taxon>
        <taxon>Fungi</taxon>
        <taxon>Dikarya</taxon>
        <taxon>Basidiomycota</taxon>
        <taxon>Agaricomycotina</taxon>
        <taxon>Agaricomycetes</taxon>
        <taxon>Agaricomycetidae</taxon>
        <taxon>Agaricales</taxon>
        <taxon>Agaricineae</taxon>
        <taxon>Psathyrellaceae</taxon>
        <taxon>Ephemerocybe</taxon>
    </lineage>
</organism>
<dbReference type="EMBL" id="JACGCI010000098">
    <property type="protein sequence ID" value="KAF6745848.1"/>
    <property type="molecule type" value="Genomic_DNA"/>
</dbReference>
<sequence>MGRVAASTVSPLEEYRERCSRIQLSPRCAPPSPPPPPFPLPQLSLLSLGTTFGLWVSAIAGPRHPYCQHRSTGSLQGALTNKFHNIERSTTATSPTAHKPGLRGPAGPGHPLPRQRMNDGAGFDVGSTRCINSECPSFSSVGNATWEGEYDIDSE</sequence>
<comment type="caution">
    <text evidence="2">The sequence shown here is derived from an EMBL/GenBank/DDBJ whole genome shotgun (WGS) entry which is preliminary data.</text>
</comment>
<dbReference type="OrthoDB" id="10603756at2759"/>
<name>A0A8H6LVV7_9AGAR</name>
<evidence type="ECO:0000313" key="3">
    <source>
        <dbReference type="Proteomes" id="UP000521943"/>
    </source>
</evidence>
<dbReference type="AlphaFoldDB" id="A0A8H6LVV7"/>
<protein>
    <submittedName>
        <fullName evidence="2">Uncharacterized protein</fullName>
    </submittedName>
</protein>
<evidence type="ECO:0000313" key="2">
    <source>
        <dbReference type="EMBL" id="KAF6745848.1"/>
    </source>
</evidence>
<reference evidence="2 3" key="1">
    <citation type="submission" date="2020-07" db="EMBL/GenBank/DDBJ databases">
        <title>Comparative genomics of pyrophilous fungi reveals a link between fire events and developmental genes.</title>
        <authorList>
            <consortium name="DOE Joint Genome Institute"/>
            <person name="Steindorff A.S."/>
            <person name="Carver A."/>
            <person name="Calhoun S."/>
            <person name="Stillman K."/>
            <person name="Liu H."/>
            <person name="Lipzen A."/>
            <person name="Pangilinan J."/>
            <person name="Labutti K."/>
            <person name="Bruns T.D."/>
            <person name="Grigoriev I.V."/>
        </authorList>
    </citation>
    <scope>NUCLEOTIDE SEQUENCE [LARGE SCALE GENOMIC DNA]</scope>
    <source>
        <strain evidence="2 3">CBS 144469</strain>
    </source>
</reference>
<dbReference type="Proteomes" id="UP000521943">
    <property type="component" value="Unassembled WGS sequence"/>
</dbReference>
<gene>
    <name evidence="2" type="ORF">DFP72DRAFT_642173</name>
</gene>
<proteinExistence type="predicted"/>
<keyword evidence="3" id="KW-1185">Reference proteome</keyword>
<feature type="region of interest" description="Disordered" evidence="1">
    <location>
        <begin position="88"/>
        <end position="125"/>
    </location>
</feature>